<dbReference type="AlphaFoldDB" id="A0A5B2XKE6"/>
<organism evidence="3 4">
    <name type="scientific">Solihabitans fulvus</name>
    <dbReference type="NCBI Taxonomy" id="1892852"/>
    <lineage>
        <taxon>Bacteria</taxon>
        <taxon>Bacillati</taxon>
        <taxon>Actinomycetota</taxon>
        <taxon>Actinomycetes</taxon>
        <taxon>Pseudonocardiales</taxon>
        <taxon>Pseudonocardiaceae</taxon>
        <taxon>Solihabitans</taxon>
    </lineage>
</organism>
<dbReference type="EMBL" id="VUOB01000017">
    <property type="protein sequence ID" value="KAA2263370.1"/>
    <property type="molecule type" value="Genomic_DNA"/>
</dbReference>
<sequence length="184" mass="19193">MDLEYEGAPARGLRRYVRLVAEALGLDGGGYFVQLESPAHAYIALERRLPARPDRDVALTWTEGQGWALASESADGDELSAHSVLGGDVLPAPRVVAQFVRRVCEGAALGEPAAPPVGAEELASRLTAYAGPGASHGLSPDPATAASSRLAAPTLPARVDVAEPGLVENLETGRQVSGRPVRPR</sequence>
<keyword evidence="4" id="KW-1185">Reference proteome</keyword>
<protein>
    <recommendedName>
        <fullName evidence="2">DUF6292 domain-containing protein</fullName>
    </recommendedName>
</protein>
<evidence type="ECO:0000259" key="2">
    <source>
        <dbReference type="Pfam" id="PF19809"/>
    </source>
</evidence>
<evidence type="ECO:0000313" key="3">
    <source>
        <dbReference type="EMBL" id="KAA2263370.1"/>
    </source>
</evidence>
<name>A0A5B2XKE6_9PSEU</name>
<reference evidence="3 4" key="1">
    <citation type="submission" date="2019-09" db="EMBL/GenBank/DDBJ databases">
        <title>Goodfellowia gen. nov., a new genus of the Pseudonocardineae related to Actinoalloteichus, containing Goodfellowia coeruleoviolacea gen. nov., comb. nov. gen. nov., comb. nov.</title>
        <authorList>
            <person name="Labeda D."/>
        </authorList>
    </citation>
    <scope>NUCLEOTIDE SEQUENCE [LARGE SCALE GENOMIC DNA]</scope>
    <source>
        <strain evidence="3 4">AN110305</strain>
    </source>
</reference>
<proteinExistence type="predicted"/>
<accession>A0A5B2XKE6</accession>
<evidence type="ECO:0000313" key="4">
    <source>
        <dbReference type="Proteomes" id="UP000323454"/>
    </source>
</evidence>
<dbReference type="Pfam" id="PF19809">
    <property type="entry name" value="DUF6292"/>
    <property type="match status" value="1"/>
</dbReference>
<dbReference type="RefSeq" id="WP_149849235.1">
    <property type="nucleotide sequence ID" value="NZ_VUOB01000017.1"/>
</dbReference>
<gene>
    <name evidence="3" type="ORF">F0L68_10060</name>
</gene>
<comment type="caution">
    <text evidence="3">The sequence shown here is derived from an EMBL/GenBank/DDBJ whole genome shotgun (WGS) entry which is preliminary data.</text>
</comment>
<dbReference type="OrthoDB" id="4190452at2"/>
<feature type="region of interest" description="Disordered" evidence="1">
    <location>
        <begin position="162"/>
        <end position="184"/>
    </location>
</feature>
<dbReference type="Proteomes" id="UP000323454">
    <property type="component" value="Unassembled WGS sequence"/>
</dbReference>
<feature type="domain" description="DUF6292" evidence="2">
    <location>
        <begin position="16"/>
        <end position="101"/>
    </location>
</feature>
<reference evidence="3 4" key="2">
    <citation type="submission" date="2019-09" db="EMBL/GenBank/DDBJ databases">
        <authorList>
            <person name="Jin C."/>
        </authorList>
    </citation>
    <scope>NUCLEOTIDE SEQUENCE [LARGE SCALE GENOMIC DNA]</scope>
    <source>
        <strain evidence="3 4">AN110305</strain>
    </source>
</reference>
<evidence type="ECO:0000256" key="1">
    <source>
        <dbReference type="SAM" id="MobiDB-lite"/>
    </source>
</evidence>
<dbReference type="InterPro" id="IPR046259">
    <property type="entry name" value="DUF6292"/>
</dbReference>